<dbReference type="AlphaFoldDB" id="A0A1H2X0Z0"/>
<feature type="domain" description="NADP-dependent oxidoreductase" evidence="4">
    <location>
        <begin position="15"/>
        <end position="314"/>
    </location>
</feature>
<keyword evidence="6" id="KW-1185">Reference proteome</keyword>
<dbReference type="RefSeq" id="WP_091615898.1">
    <property type="nucleotide sequence ID" value="NZ_FNNC01000006.1"/>
</dbReference>
<dbReference type="CDD" id="cd19074">
    <property type="entry name" value="Aldo_ket_red_shaker-like"/>
    <property type="match status" value="1"/>
</dbReference>
<dbReference type="SUPFAM" id="SSF51430">
    <property type="entry name" value="NAD(P)-linked oxidoreductase"/>
    <property type="match status" value="1"/>
</dbReference>
<dbReference type="PANTHER" id="PTHR43150">
    <property type="entry name" value="HYPERKINETIC, ISOFORM M"/>
    <property type="match status" value="1"/>
</dbReference>
<evidence type="ECO:0000259" key="4">
    <source>
        <dbReference type="Pfam" id="PF00248"/>
    </source>
</evidence>
<comment type="similarity">
    <text evidence="1">Belongs to the shaker potassium channel beta subunit family.</text>
</comment>
<keyword evidence="5" id="KW-0407">Ion channel</keyword>
<reference evidence="5 6" key="1">
    <citation type="submission" date="2016-10" db="EMBL/GenBank/DDBJ databases">
        <authorList>
            <person name="de Groot N.N."/>
        </authorList>
    </citation>
    <scope>NUCLEOTIDE SEQUENCE [LARGE SCALE GENOMIC DNA]</scope>
    <source>
        <strain evidence="5 6">DSM 23126</strain>
    </source>
</reference>
<evidence type="ECO:0000256" key="1">
    <source>
        <dbReference type="ARBA" id="ARBA00006515"/>
    </source>
</evidence>
<protein>
    <submittedName>
        <fullName evidence="5">Voltage-dependent potassium channel beta subunit, animal</fullName>
    </submittedName>
</protein>
<dbReference type="GO" id="GO:0016491">
    <property type="term" value="F:oxidoreductase activity"/>
    <property type="evidence" value="ECO:0007669"/>
    <property type="project" value="UniProtKB-KW"/>
</dbReference>
<keyword evidence="5" id="KW-0813">Transport</keyword>
<evidence type="ECO:0000256" key="3">
    <source>
        <dbReference type="ARBA" id="ARBA00023002"/>
    </source>
</evidence>
<dbReference type="InterPro" id="IPR023210">
    <property type="entry name" value="NADP_OxRdtase_dom"/>
</dbReference>
<gene>
    <name evidence="5" type="ORF">SAMN05421781_2590</name>
</gene>
<dbReference type="STRING" id="1122204.SAMN05421781_2590"/>
<keyword evidence="2" id="KW-0521">NADP</keyword>
<dbReference type="GO" id="GO:0034220">
    <property type="term" value="P:monoatomic ion transmembrane transport"/>
    <property type="evidence" value="ECO:0007669"/>
    <property type="project" value="UniProtKB-KW"/>
</dbReference>
<name>A0A1H2X0Z0_9BACI</name>
<accession>A0A1H2X0Z0</accession>
<keyword evidence="5" id="KW-0406">Ion transport</keyword>
<evidence type="ECO:0000256" key="2">
    <source>
        <dbReference type="ARBA" id="ARBA00022857"/>
    </source>
</evidence>
<dbReference type="Pfam" id="PF00248">
    <property type="entry name" value="Aldo_ket_red"/>
    <property type="match status" value="1"/>
</dbReference>
<dbReference type="OrthoDB" id="9773828at2"/>
<dbReference type="EMBL" id="FNNC01000006">
    <property type="protein sequence ID" value="SDW86461.1"/>
    <property type="molecule type" value="Genomic_DNA"/>
</dbReference>
<dbReference type="FunFam" id="3.20.20.100:FF:000004">
    <property type="entry name" value="Oxidoreductase, aldo/keto reductase"/>
    <property type="match status" value="1"/>
</dbReference>
<evidence type="ECO:0000313" key="6">
    <source>
        <dbReference type="Proteomes" id="UP000199488"/>
    </source>
</evidence>
<organism evidence="5 6">
    <name type="scientific">Marinococcus luteus</name>
    <dbReference type="NCBI Taxonomy" id="1122204"/>
    <lineage>
        <taxon>Bacteria</taxon>
        <taxon>Bacillati</taxon>
        <taxon>Bacillota</taxon>
        <taxon>Bacilli</taxon>
        <taxon>Bacillales</taxon>
        <taxon>Bacillaceae</taxon>
        <taxon>Marinococcus</taxon>
    </lineage>
</organism>
<dbReference type="PANTHER" id="PTHR43150:SF2">
    <property type="entry name" value="HYPERKINETIC, ISOFORM M"/>
    <property type="match status" value="1"/>
</dbReference>
<keyword evidence="3" id="KW-0560">Oxidoreductase</keyword>
<dbReference type="GO" id="GO:0005829">
    <property type="term" value="C:cytosol"/>
    <property type="evidence" value="ECO:0007669"/>
    <property type="project" value="UniProtKB-ARBA"/>
</dbReference>
<dbReference type="Proteomes" id="UP000199488">
    <property type="component" value="Unassembled WGS sequence"/>
</dbReference>
<evidence type="ECO:0000313" key="5">
    <source>
        <dbReference type="EMBL" id="SDW86461.1"/>
    </source>
</evidence>
<sequence>MKYRRLGNSGVKVSEIGLGSWLTYGSSVEDQTAGNIIHHAYENGINFFDTANVYNRGEAEKVVGKALSSYKRDSYVLASKVYFPMGDGPNDRGLSRKHIMEQCDASLQRLGTDYMDLYQCHRYDPDTPLEETLMALDDLVRQGKILYYGFSEWTGTQISDAAHIADKRNLHRPVSNQPIYNMLVRYIEKEVLPISEREGLGQVVFSPLAQGILTGKYRPGEQPPADSRAANSDINFAMERFMDDRILENVVKLEDLARNELGVKLSQLALAWILRKPGVSSTIVGASRPEQLEENLKAAELELPDNLLDEIDSTLQEIDHITSGLH</sequence>
<dbReference type="InterPro" id="IPR005399">
    <property type="entry name" value="K_chnl_volt-dep_bsu_KCNAB-rel"/>
</dbReference>
<proteinExistence type="inferred from homology"/>
<dbReference type="Gene3D" id="3.20.20.100">
    <property type="entry name" value="NADP-dependent oxidoreductase domain"/>
    <property type="match status" value="1"/>
</dbReference>
<dbReference type="InterPro" id="IPR036812">
    <property type="entry name" value="NAD(P)_OxRdtase_dom_sf"/>
</dbReference>